<evidence type="ECO:0000313" key="2">
    <source>
        <dbReference type="Proteomes" id="UP000828390"/>
    </source>
</evidence>
<keyword evidence="2" id="KW-1185">Reference proteome</keyword>
<gene>
    <name evidence="1" type="ORF">DPMN_011937</name>
</gene>
<accession>A0A9D4N2J0</accession>
<dbReference type="EMBL" id="JAIWYP010000001">
    <property type="protein sequence ID" value="KAH3887915.1"/>
    <property type="molecule type" value="Genomic_DNA"/>
</dbReference>
<reference evidence="1" key="2">
    <citation type="submission" date="2020-11" db="EMBL/GenBank/DDBJ databases">
        <authorList>
            <person name="McCartney M.A."/>
            <person name="Auch B."/>
            <person name="Kono T."/>
            <person name="Mallez S."/>
            <person name="Becker A."/>
            <person name="Gohl D.M."/>
            <person name="Silverstein K.A.T."/>
            <person name="Koren S."/>
            <person name="Bechman K.B."/>
            <person name="Herman A."/>
            <person name="Abrahante J.E."/>
            <person name="Garbe J."/>
        </authorList>
    </citation>
    <scope>NUCLEOTIDE SEQUENCE</scope>
    <source>
        <strain evidence="1">Duluth1</strain>
        <tissue evidence="1">Whole animal</tissue>
    </source>
</reference>
<reference evidence="1" key="1">
    <citation type="journal article" date="2019" name="bioRxiv">
        <title>The Genome of the Zebra Mussel, Dreissena polymorpha: A Resource for Invasive Species Research.</title>
        <authorList>
            <person name="McCartney M.A."/>
            <person name="Auch B."/>
            <person name="Kono T."/>
            <person name="Mallez S."/>
            <person name="Zhang Y."/>
            <person name="Obille A."/>
            <person name="Becker A."/>
            <person name="Abrahante J.E."/>
            <person name="Garbe J."/>
            <person name="Badalamenti J.P."/>
            <person name="Herman A."/>
            <person name="Mangelson H."/>
            <person name="Liachko I."/>
            <person name="Sullivan S."/>
            <person name="Sone E.D."/>
            <person name="Koren S."/>
            <person name="Silverstein K.A.T."/>
            <person name="Beckman K.B."/>
            <person name="Gohl D.M."/>
        </authorList>
    </citation>
    <scope>NUCLEOTIDE SEQUENCE</scope>
    <source>
        <strain evidence="1">Duluth1</strain>
        <tissue evidence="1">Whole animal</tissue>
    </source>
</reference>
<dbReference type="Proteomes" id="UP000828390">
    <property type="component" value="Unassembled WGS sequence"/>
</dbReference>
<evidence type="ECO:0000313" key="1">
    <source>
        <dbReference type="EMBL" id="KAH3887915.1"/>
    </source>
</evidence>
<dbReference type="AlphaFoldDB" id="A0A9D4N2J0"/>
<name>A0A9D4N2J0_DREPO</name>
<proteinExistence type="predicted"/>
<protein>
    <submittedName>
        <fullName evidence="1">Uncharacterized protein</fullName>
    </submittedName>
</protein>
<organism evidence="1 2">
    <name type="scientific">Dreissena polymorpha</name>
    <name type="common">Zebra mussel</name>
    <name type="synonym">Mytilus polymorpha</name>
    <dbReference type="NCBI Taxonomy" id="45954"/>
    <lineage>
        <taxon>Eukaryota</taxon>
        <taxon>Metazoa</taxon>
        <taxon>Spiralia</taxon>
        <taxon>Lophotrochozoa</taxon>
        <taxon>Mollusca</taxon>
        <taxon>Bivalvia</taxon>
        <taxon>Autobranchia</taxon>
        <taxon>Heteroconchia</taxon>
        <taxon>Euheterodonta</taxon>
        <taxon>Imparidentia</taxon>
        <taxon>Neoheterodontei</taxon>
        <taxon>Myida</taxon>
        <taxon>Dreissenoidea</taxon>
        <taxon>Dreissenidae</taxon>
        <taxon>Dreissena</taxon>
    </lineage>
</organism>
<comment type="caution">
    <text evidence="1">The sequence shown here is derived from an EMBL/GenBank/DDBJ whole genome shotgun (WGS) entry which is preliminary data.</text>
</comment>
<sequence length="121" mass="13658">MLGLAITRHSLLSSVPGKRSYQSGDKDSDHALVCSRMGFLSSKLHRSEPPVRPHINKARNEDCRRREDIVTSLENVLKYLHERDVIGHHIQRLPCRPLKEGGTYFLSCDKSQELTASALGH</sequence>